<feature type="domain" description="Thiamine-binding protein" evidence="2">
    <location>
        <begin position="5"/>
        <end position="97"/>
    </location>
</feature>
<sequence length="110" mass="11980">MNCSVAIQYLPMNAASDEETCRIVDEVIACIDASGLPYSVGPFETTIEGSFDACMKVLYECQLAGARSGCEHSMVYAKINYRPNGEVMSTEHKIGKYHDADDVVEAFDAA</sequence>
<dbReference type="AlphaFoldDB" id="A0A9D1L5I7"/>
<dbReference type="GO" id="GO:0005829">
    <property type="term" value="C:cytosol"/>
    <property type="evidence" value="ECO:0007669"/>
    <property type="project" value="TreeGrafter"/>
</dbReference>
<accession>A0A9D1L5I7</accession>
<evidence type="ECO:0000313" key="3">
    <source>
        <dbReference type="EMBL" id="HIU24068.1"/>
    </source>
</evidence>
<reference evidence="3" key="2">
    <citation type="journal article" date="2021" name="PeerJ">
        <title>Extensive microbial diversity within the chicken gut microbiome revealed by metagenomics and culture.</title>
        <authorList>
            <person name="Gilroy R."/>
            <person name="Ravi A."/>
            <person name="Getino M."/>
            <person name="Pursley I."/>
            <person name="Horton D.L."/>
            <person name="Alikhan N.F."/>
            <person name="Baker D."/>
            <person name="Gharbi K."/>
            <person name="Hall N."/>
            <person name="Watson M."/>
            <person name="Adriaenssens E.M."/>
            <person name="Foster-Nyarko E."/>
            <person name="Jarju S."/>
            <person name="Secka A."/>
            <person name="Antonio M."/>
            <person name="Oren A."/>
            <person name="Chaudhuri R.R."/>
            <person name="La Ragione R."/>
            <person name="Hildebrand F."/>
            <person name="Pallen M.J."/>
        </authorList>
    </citation>
    <scope>NUCLEOTIDE SEQUENCE</scope>
    <source>
        <strain evidence="3">ChiHjej12B11-29160</strain>
    </source>
</reference>
<evidence type="ECO:0000256" key="1">
    <source>
        <dbReference type="ARBA" id="ARBA00010272"/>
    </source>
</evidence>
<dbReference type="Gene3D" id="3.30.70.930">
    <property type="match status" value="1"/>
</dbReference>
<evidence type="ECO:0000313" key="4">
    <source>
        <dbReference type="Proteomes" id="UP000824078"/>
    </source>
</evidence>
<dbReference type="PANTHER" id="PTHR33777:SF1">
    <property type="entry name" value="UPF0045 PROTEIN ECM15"/>
    <property type="match status" value="1"/>
</dbReference>
<dbReference type="InterPro" id="IPR002767">
    <property type="entry name" value="Thiamine_BP"/>
</dbReference>
<protein>
    <submittedName>
        <fullName evidence="3">Thiamine-binding protein</fullName>
    </submittedName>
</protein>
<dbReference type="Proteomes" id="UP000824078">
    <property type="component" value="Unassembled WGS sequence"/>
</dbReference>
<comment type="caution">
    <text evidence="3">The sequence shown here is derived from an EMBL/GenBank/DDBJ whole genome shotgun (WGS) entry which is preliminary data.</text>
</comment>
<comment type="similarity">
    <text evidence="1">Belongs to the UPF0045 family.</text>
</comment>
<evidence type="ECO:0000259" key="2">
    <source>
        <dbReference type="Pfam" id="PF01910"/>
    </source>
</evidence>
<dbReference type="InterPro" id="IPR029756">
    <property type="entry name" value="MTH1187/YkoF-like"/>
</dbReference>
<dbReference type="InterPro" id="IPR051614">
    <property type="entry name" value="UPF0045_domain"/>
</dbReference>
<proteinExistence type="inferred from homology"/>
<name>A0A9D1L5I7_9ACTN</name>
<dbReference type="PANTHER" id="PTHR33777">
    <property type="entry name" value="UPF0045 PROTEIN ECM15"/>
    <property type="match status" value="1"/>
</dbReference>
<dbReference type="EMBL" id="DVMQ01000014">
    <property type="protein sequence ID" value="HIU24068.1"/>
    <property type="molecule type" value="Genomic_DNA"/>
</dbReference>
<organism evidence="3 4">
    <name type="scientific">Candidatus Coprovicinus avistercoris</name>
    <dbReference type="NCBI Taxonomy" id="2840754"/>
    <lineage>
        <taxon>Bacteria</taxon>
        <taxon>Bacillati</taxon>
        <taxon>Actinomycetota</taxon>
        <taxon>Coriobacteriia</taxon>
        <taxon>Coriobacteriales</taxon>
        <taxon>Coriobacteriaceae</taxon>
        <taxon>Coriobacteriaceae incertae sedis</taxon>
        <taxon>Candidatus Coprovicinus</taxon>
    </lineage>
</organism>
<gene>
    <name evidence="3" type="ORF">IAD17_04020</name>
</gene>
<dbReference type="Pfam" id="PF01910">
    <property type="entry name" value="Thiamine_BP"/>
    <property type="match status" value="1"/>
</dbReference>
<reference evidence="3" key="1">
    <citation type="submission" date="2020-10" db="EMBL/GenBank/DDBJ databases">
        <authorList>
            <person name="Gilroy R."/>
        </authorList>
    </citation>
    <scope>NUCLEOTIDE SEQUENCE</scope>
    <source>
        <strain evidence="3">ChiHjej12B11-29160</strain>
    </source>
</reference>
<dbReference type="SUPFAM" id="SSF89957">
    <property type="entry name" value="MTH1187/YkoF-like"/>
    <property type="match status" value="1"/>
</dbReference>